<keyword evidence="1 6" id="KW-0853">WD repeat</keyword>
<organism evidence="8 9">
    <name type="scientific">Tothia fuscella</name>
    <dbReference type="NCBI Taxonomy" id="1048955"/>
    <lineage>
        <taxon>Eukaryota</taxon>
        <taxon>Fungi</taxon>
        <taxon>Dikarya</taxon>
        <taxon>Ascomycota</taxon>
        <taxon>Pezizomycotina</taxon>
        <taxon>Dothideomycetes</taxon>
        <taxon>Pleosporomycetidae</taxon>
        <taxon>Venturiales</taxon>
        <taxon>Cylindrosympodiaceae</taxon>
        <taxon>Tothia</taxon>
    </lineage>
</organism>
<keyword evidence="2" id="KW-0479">Metal-binding</keyword>
<evidence type="ECO:0000313" key="8">
    <source>
        <dbReference type="EMBL" id="KAF2425771.1"/>
    </source>
</evidence>
<dbReference type="SMART" id="SM00320">
    <property type="entry name" value="WD40"/>
    <property type="match status" value="4"/>
</dbReference>
<sequence>MASSSDNTRRHHNAALPIAATSSSNAIPPAPPLPPPRSQPARSAFARFVQPFSGYGSSRPASAQTTNRDSGGKTAAGYAAPPRISGFNTHYSEQKAEFKTKGASEIAAIDVNHERTHAILAGREILETIKVSGTVCGENHNIRATIINKDRNDATRHRDNLDIRDVKWSHGQYDTTIATAASNGKVVIYDLNREDIEVARLHEHQRQVHRIAFNPHHGPLLLSGSQDTTVRLWDLRDMRSDVMSCSSRRQYMGQSQGVRDIRWSPTDGFEFASGTDGGVVFVWDSRNAKSSKIKINAHQKECTAVDWHPDGKHLLSAGKDNNLMVWDISSGERRRKAKWTLRTPYPIANARWRPPCLSSDDQGQETWQCTQVITSYERVYSDVQLWDLRRPHMPFREMYPFTPTAPTDMLWHSADLLWCASRAGQFKQVDVKYTNKTIDRRPLTAFAFSHTGEMMIFSQKRVRSKKPAFDAPPIISSTRRGSQPMLPGADLARNSTDDSIGDSFLSTSHPKHHRRTLSDRSIKSVSGTPPSLQAGNVAKLDETLNNNKHTFQPKQLAARGLMPGHPNQQHFAYLAQKYKLTALPENPTVDDYLNVSKVFEQNAMYAEKTSNSRVAQTWRMFGSTLQKELIQRADHNKRRRLGLVESELDPLLVLPEVLELSEERDERDHLSAQGGKPQKPASLAVEALGVDESTSNVPTPIARPMHSSSSEWKDRRIPNLDQGEQLSLPPGAMSRSGGEGFFSEVDPAAAEKAEGMRPGYERPEWYSSVNDLSERKAMMSNYRARQKMPLELERPQEQTSNAINIPPPLDRHNSDESFAMFPASSESKGIPSIPASYTSQRSRKQSMGSIPEHRLPHFHVDLADSGDRTIATPAVTESSQSSSSKEKDLFSAEYDNMYPPKDQSRARGAASLQRDREGKTHDVHSSAPSEQGEPTGSRGTISPCEHKEPTGFPGKLAAGISGRLGAENANSAKKLHRPIHSKSDGSANVDEPTITNPDDVEFLLEDFTDTRWLIQGITYPVSVGKMIEELFMYTTGPLADVQHIFHLVAILRPFLPGSIVMTQRVYATIGKQRLEETKHELEKYADFCLNTVNLTPDDTAQLLANPLMHLVRFGIPPRQAELMFKMYETKLHASKLFVPLVMLRRIAAESFATYKETQLANSQIGETCMNCKKPIPKNTGKCDNCGKGHDECPICWQRFSPYHVTKRARQGKNARLADTVMAINGYGEPNESAPATKAPKAPPLLWQTCLSCGHGCHSACMIVLQDDAKTAGRCPAIGCDCACFPGPYRDQMIREREAEAAEKNAGSVHSDNHRISESSAVKGARGILDEGKKVRVVEPAHK</sequence>
<evidence type="ECO:0000313" key="9">
    <source>
        <dbReference type="Proteomes" id="UP000800235"/>
    </source>
</evidence>
<dbReference type="InterPro" id="IPR037590">
    <property type="entry name" value="WDR24"/>
</dbReference>
<feature type="region of interest" description="Disordered" evidence="7">
    <location>
        <begin position="691"/>
        <end position="742"/>
    </location>
</feature>
<dbReference type="GO" id="GO:0005774">
    <property type="term" value="C:vacuolar membrane"/>
    <property type="evidence" value="ECO:0007669"/>
    <property type="project" value="TreeGrafter"/>
</dbReference>
<dbReference type="InterPro" id="IPR001680">
    <property type="entry name" value="WD40_rpt"/>
</dbReference>
<gene>
    <name evidence="8" type="ORF">EJ08DRAFT_651934</name>
</gene>
<feature type="compositionally biased region" description="Low complexity" evidence="7">
    <location>
        <begin position="17"/>
        <end position="27"/>
    </location>
</feature>
<feature type="compositionally biased region" description="Pro residues" evidence="7">
    <location>
        <begin position="28"/>
        <end position="38"/>
    </location>
</feature>
<reference evidence="8" key="1">
    <citation type="journal article" date="2020" name="Stud. Mycol.">
        <title>101 Dothideomycetes genomes: a test case for predicting lifestyles and emergence of pathogens.</title>
        <authorList>
            <person name="Haridas S."/>
            <person name="Albert R."/>
            <person name="Binder M."/>
            <person name="Bloem J."/>
            <person name="Labutti K."/>
            <person name="Salamov A."/>
            <person name="Andreopoulos B."/>
            <person name="Baker S."/>
            <person name="Barry K."/>
            <person name="Bills G."/>
            <person name="Bluhm B."/>
            <person name="Cannon C."/>
            <person name="Castanera R."/>
            <person name="Culley D."/>
            <person name="Daum C."/>
            <person name="Ezra D."/>
            <person name="Gonzalez J."/>
            <person name="Henrissat B."/>
            <person name="Kuo A."/>
            <person name="Liang C."/>
            <person name="Lipzen A."/>
            <person name="Lutzoni F."/>
            <person name="Magnuson J."/>
            <person name="Mondo S."/>
            <person name="Nolan M."/>
            <person name="Ohm R."/>
            <person name="Pangilinan J."/>
            <person name="Park H.-J."/>
            <person name="Ramirez L."/>
            <person name="Alfaro M."/>
            <person name="Sun H."/>
            <person name="Tritt A."/>
            <person name="Yoshinaga Y."/>
            <person name="Zwiers L.-H."/>
            <person name="Turgeon B."/>
            <person name="Goodwin S."/>
            <person name="Spatafora J."/>
            <person name="Crous P."/>
            <person name="Grigoriev I."/>
        </authorList>
    </citation>
    <scope>NUCLEOTIDE SEQUENCE</scope>
    <source>
        <strain evidence="8">CBS 130266</strain>
    </source>
</reference>
<feature type="compositionally biased region" description="Basic and acidic residues" evidence="7">
    <location>
        <begin position="913"/>
        <end position="924"/>
    </location>
</feature>
<comment type="caution">
    <text evidence="8">The sequence shown here is derived from an EMBL/GenBank/DDBJ whole genome shotgun (WGS) entry which is preliminary data.</text>
</comment>
<dbReference type="GO" id="GO:0016239">
    <property type="term" value="P:positive regulation of macroautophagy"/>
    <property type="evidence" value="ECO:0007669"/>
    <property type="project" value="TreeGrafter"/>
</dbReference>
<dbReference type="PANTHER" id="PTHR46200:SF1">
    <property type="entry name" value="GATOR COMPLEX PROTEIN WDR24"/>
    <property type="match status" value="1"/>
</dbReference>
<dbReference type="Proteomes" id="UP000800235">
    <property type="component" value="Unassembled WGS sequence"/>
</dbReference>
<keyword evidence="9" id="KW-1185">Reference proteome</keyword>
<dbReference type="EMBL" id="MU007067">
    <property type="protein sequence ID" value="KAF2425771.1"/>
    <property type="molecule type" value="Genomic_DNA"/>
</dbReference>
<proteinExistence type="predicted"/>
<feature type="region of interest" description="Disordered" evidence="7">
    <location>
        <begin position="1302"/>
        <end position="1321"/>
    </location>
</feature>
<protein>
    <submittedName>
        <fullName evidence="8">Uncharacterized protein</fullName>
    </submittedName>
</protein>
<feature type="repeat" description="WD" evidence="6">
    <location>
        <begin position="201"/>
        <end position="243"/>
    </location>
</feature>
<feature type="repeat" description="WD" evidence="6">
    <location>
        <begin position="251"/>
        <end position="293"/>
    </location>
</feature>
<dbReference type="GO" id="GO:0005829">
    <property type="term" value="C:cytosol"/>
    <property type="evidence" value="ECO:0007669"/>
    <property type="project" value="TreeGrafter"/>
</dbReference>
<feature type="compositionally biased region" description="Polar residues" evidence="7">
    <location>
        <begin position="493"/>
        <end position="508"/>
    </location>
</feature>
<evidence type="ECO:0000256" key="7">
    <source>
        <dbReference type="SAM" id="MobiDB-lite"/>
    </source>
</evidence>
<dbReference type="PANTHER" id="PTHR46200">
    <property type="entry name" value="GATOR COMPLEX PROTEIN WDR24"/>
    <property type="match status" value="1"/>
</dbReference>
<feature type="compositionally biased region" description="Polar residues" evidence="7">
    <location>
        <begin position="523"/>
        <end position="534"/>
    </location>
</feature>
<dbReference type="InterPro" id="IPR019775">
    <property type="entry name" value="WD40_repeat_CS"/>
</dbReference>
<dbReference type="Gene3D" id="2.130.10.10">
    <property type="entry name" value="YVTN repeat-like/Quinoprotein amine dehydrogenase"/>
    <property type="match status" value="2"/>
</dbReference>
<dbReference type="GO" id="GO:1904263">
    <property type="term" value="P:positive regulation of TORC1 signaling"/>
    <property type="evidence" value="ECO:0007669"/>
    <property type="project" value="TreeGrafter"/>
</dbReference>
<name>A0A9P4NLA2_9PEZI</name>
<keyword evidence="3" id="KW-0677">Repeat</keyword>
<keyword evidence="4" id="KW-0863">Zinc-finger</keyword>
<dbReference type="InterPro" id="IPR036322">
    <property type="entry name" value="WD40_repeat_dom_sf"/>
</dbReference>
<dbReference type="Pfam" id="PF00400">
    <property type="entry name" value="WD40"/>
    <property type="match status" value="3"/>
</dbReference>
<feature type="region of interest" description="Disordered" evidence="7">
    <location>
        <begin position="1"/>
        <end position="81"/>
    </location>
</feature>
<dbReference type="GO" id="GO:0008270">
    <property type="term" value="F:zinc ion binding"/>
    <property type="evidence" value="ECO:0007669"/>
    <property type="project" value="UniProtKB-KW"/>
</dbReference>
<evidence type="ECO:0000256" key="3">
    <source>
        <dbReference type="ARBA" id="ARBA00022737"/>
    </source>
</evidence>
<accession>A0A9P4NLA2</accession>
<dbReference type="PROSITE" id="PS00678">
    <property type="entry name" value="WD_REPEATS_1"/>
    <property type="match status" value="2"/>
</dbReference>
<dbReference type="SUPFAM" id="SSF50978">
    <property type="entry name" value="WD40 repeat-like"/>
    <property type="match status" value="1"/>
</dbReference>
<feature type="compositionally biased region" description="Polar residues" evidence="7">
    <location>
        <begin position="55"/>
        <end position="69"/>
    </location>
</feature>
<feature type="region of interest" description="Disordered" evidence="7">
    <location>
        <begin position="794"/>
        <end position="856"/>
    </location>
</feature>
<evidence type="ECO:0000256" key="2">
    <source>
        <dbReference type="ARBA" id="ARBA00022723"/>
    </source>
</evidence>
<feature type="region of interest" description="Disordered" evidence="7">
    <location>
        <begin position="467"/>
        <end position="534"/>
    </location>
</feature>
<feature type="compositionally biased region" description="Polar residues" evidence="7">
    <location>
        <begin position="926"/>
        <end position="940"/>
    </location>
</feature>
<keyword evidence="5" id="KW-0862">Zinc</keyword>
<feature type="compositionally biased region" description="Polar residues" evidence="7">
    <location>
        <begin position="835"/>
        <end position="848"/>
    </location>
</feature>
<evidence type="ECO:0000256" key="5">
    <source>
        <dbReference type="ARBA" id="ARBA00022833"/>
    </source>
</evidence>
<dbReference type="OrthoDB" id="60955at2759"/>
<dbReference type="GO" id="GO:0061700">
    <property type="term" value="C:GATOR2 complex"/>
    <property type="evidence" value="ECO:0007669"/>
    <property type="project" value="TreeGrafter"/>
</dbReference>
<evidence type="ECO:0000256" key="1">
    <source>
        <dbReference type="ARBA" id="ARBA00022574"/>
    </source>
</evidence>
<dbReference type="PROSITE" id="PS50082">
    <property type="entry name" value="WD_REPEATS_2"/>
    <property type="match status" value="3"/>
</dbReference>
<dbReference type="InterPro" id="IPR015943">
    <property type="entry name" value="WD40/YVTN_repeat-like_dom_sf"/>
</dbReference>
<evidence type="ECO:0000256" key="6">
    <source>
        <dbReference type="PROSITE-ProRule" id="PRU00221"/>
    </source>
</evidence>
<dbReference type="PROSITE" id="PS50294">
    <property type="entry name" value="WD_REPEATS_REGION"/>
    <property type="match status" value="2"/>
</dbReference>
<feature type="region of interest" description="Disordered" evidence="7">
    <location>
        <begin position="895"/>
        <end position="995"/>
    </location>
</feature>
<feature type="repeat" description="WD" evidence="6">
    <location>
        <begin position="295"/>
        <end position="336"/>
    </location>
</feature>
<evidence type="ECO:0000256" key="4">
    <source>
        <dbReference type="ARBA" id="ARBA00022771"/>
    </source>
</evidence>